<dbReference type="eggNOG" id="COG2148">
    <property type="taxonomic scope" value="Bacteria"/>
</dbReference>
<evidence type="ECO:0000256" key="4">
    <source>
        <dbReference type="SAM" id="Phobius"/>
    </source>
</evidence>
<feature type="region of interest" description="Disordered" evidence="3">
    <location>
        <begin position="1"/>
        <end position="29"/>
    </location>
</feature>
<keyword evidence="6" id="KW-0808">Transferase</keyword>
<proteinExistence type="inferred from homology"/>
<dbReference type="RefSeq" id="WP_007427792.1">
    <property type="nucleotide sequence ID" value="NZ_AMGO01000067.1"/>
</dbReference>
<dbReference type="Pfam" id="PF02397">
    <property type="entry name" value="Bac_transf"/>
    <property type="match status" value="1"/>
</dbReference>
<dbReference type="PANTHER" id="PTHR30576">
    <property type="entry name" value="COLANIC BIOSYNTHESIS UDP-GLUCOSE LIPID CARRIER TRANSFERASE"/>
    <property type="match status" value="1"/>
</dbReference>
<evidence type="ECO:0000313" key="6">
    <source>
        <dbReference type="EMBL" id="EKE43303.1"/>
    </source>
</evidence>
<protein>
    <submittedName>
        <fullName evidence="6">Bacterial sugar transferase</fullName>
    </submittedName>
</protein>
<evidence type="ECO:0000256" key="2">
    <source>
        <dbReference type="ARBA" id="ARBA00023169"/>
    </source>
</evidence>
<dbReference type="Proteomes" id="UP000006765">
    <property type="component" value="Unassembled WGS sequence"/>
</dbReference>
<accession>K2H6M2</accession>
<feature type="compositionally biased region" description="Polar residues" evidence="3">
    <location>
        <begin position="8"/>
        <end position="21"/>
    </location>
</feature>
<keyword evidence="7" id="KW-1185">Reference proteome</keyword>
<keyword evidence="2" id="KW-0270">Exopolysaccharide synthesis</keyword>
<comment type="caution">
    <text evidence="6">The sequence shown here is derived from an EMBL/GenBank/DDBJ whole genome shotgun (WGS) entry which is preliminary data.</text>
</comment>
<organism evidence="6 7">
    <name type="scientific">Oceaniovalibus guishaninsula JLT2003</name>
    <dbReference type="NCBI Taxonomy" id="1231392"/>
    <lineage>
        <taxon>Bacteria</taxon>
        <taxon>Pseudomonadati</taxon>
        <taxon>Pseudomonadota</taxon>
        <taxon>Alphaproteobacteria</taxon>
        <taxon>Rhodobacterales</taxon>
        <taxon>Roseobacteraceae</taxon>
        <taxon>Oceaniovalibus</taxon>
    </lineage>
</organism>
<reference evidence="6 7" key="1">
    <citation type="journal article" date="2012" name="J. Bacteriol.">
        <title>Draft Genome Sequence of Oceaniovalibus guishaninsula JLT2003T.</title>
        <authorList>
            <person name="Tang K."/>
            <person name="Liu K."/>
            <person name="Jiao N."/>
        </authorList>
    </citation>
    <scope>NUCLEOTIDE SEQUENCE [LARGE SCALE GENOMIC DNA]</scope>
    <source>
        <strain evidence="6 7">JLT2003</strain>
    </source>
</reference>
<evidence type="ECO:0000256" key="3">
    <source>
        <dbReference type="SAM" id="MobiDB-lite"/>
    </source>
</evidence>
<dbReference type="GO" id="GO:0000271">
    <property type="term" value="P:polysaccharide biosynthetic process"/>
    <property type="evidence" value="ECO:0007669"/>
    <property type="project" value="UniProtKB-KW"/>
</dbReference>
<dbReference type="PANTHER" id="PTHR30576:SF0">
    <property type="entry name" value="UNDECAPRENYL-PHOSPHATE N-ACETYLGALACTOSAMINYL 1-PHOSPHATE TRANSFERASE-RELATED"/>
    <property type="match status" value="1"/>
</dbReference>
<dbReference type="InterPro" id="IPR003362">
    <property type="entry name" value="Bact_transf"/>
</dbReference>
<evidence type="ECO:0000259" key="5">
    <source>
        <dbReference type="Pfam" id="PF02397"/>
    </source>
</evidence>
<name>K2H6M2_9RHOB</name>
<sequence>MLAACRYSESQGTRSLKSQGEIQPKDDPVRPYSLDARMTAYDTWITEAAEIVVPHREPPLLSVVPARSEPRSGLYREGVKRAFDILAIVLALPLILPLIALLALLVALDGGHPFYSQDRIGRGGRIYRIWKLRTMIRDADAHLERHLDANPPLRREWDSKQKLTDDPRITRMGRILRKTSMDELPQLFNVLVGQMSLVGPRPMMVSQKALYPGTDYYDLRPGITGLWQISDRNRSTFAARAEFDLHYNRDLSLWTDLKILAATVRVVLRGTGC</sequence>
<evidence type="ECO:0000256" key="1">
    <source>
        <dbReference type="ARBA" id="ARBA00006464"/>
    </source>
</evidence>
<keyword evidence="4" id="KW-1133">Transmembrane helix</keyword>
<dbReference type="GO" id="GO:0016780">
    <property type="term" value="F:phosphotransferase activity, for other substituted phosphate groups"/>
    <property type="evidence" value="ECO:0007669"/>
    <property type="project" value="TreeGrafter"/>
</dbReference>
<keyword evidence="4" id="KW-0472">Membrane</keyword>
<dbReference type="AlphaFoldDB" id="K2H6M2"/>
<dbReference type="EMBL" id="AMGO01000067">
    <property type="protein sequence ID" value="EKE43303.1"/>
    <property type="molecule type" value="Genomic_DNA"/>
</dbReference>
<keyword evidence="4" id="KW-0812">Transmembrane</keyword>
<comment type="similarity">
    <text evidence="1">Belongs to the bacterial sugar transferase family.</text>
</comment>
<feature type="transmembrane region" description="Helical" evidence="4">
    <location>
        <begin position="85"/>
        <end position="108"/>
    </location>
</feature>
<gene>
    <name evidence="6" type="ORF">OCGS_2640</name>
</gene>
<dbReference type="STRING" id="1231392.OCGS_2640"/>
<evidence type="ECO:0000313" key="7">
    <source>
        <dbReference type="Proteomes" id="UP000006765"/>
    </source>
</evidence>
<dbReference type="PATRIC" id="fig|1231392.3.peg.2657"/>
<feature type="domain" description="Bacterial sugar transferase" evidence="5">
    <location>
        <begin position="80"/>
        <end position="268"/>
    </location>
</feature>